<dbReference type="InterPro" id="IPR041492">
    <property type="entry name" value="HAD_2"/>
</dbReference>
<proteinExistence type="predicted"/>
<dbReference type="SFLD" id="SFLDG01129">
    <property type="entry name" value="C1.5:_HAD__Beta-PGM__Phosphata"/>
    <property type="match status" value="1"/>
</dbReference>
<dbReference type="InterPro" id="IPR006439">
    <property type="entry name" value="HAD-SF_hydro_IA"/>
</dbReference>
<dbReference type="SUPFAM" id="SSF56784">
    <property type="entry name" value="HAD-like"/>
    <property type="match status" value="1"/>
</dbReference>
<gene>
    <name evidence="1" type="ORF">MNBD_GAMMA26-1198</name>
</gene>
<organism evidence="1">
    <name type="scientific">hydrothermal vent metagenome</name>
    <dbReference type="NCBI Taxonomy" id="652676"/>
    <lineage>
        <taxon>unclassified sequences</taxon>
        <taxon>metagenomes</taxon>
        <taxon>ecological metagenomes</taxon>
    </lineage>
</organism>
<dbReference type="Pfam" id="PF13419">
    <property type="entry name" value="HAD_2"/>
    <property type="match status" value="1"/>
</dbReference>
<dbReference type="SFLD" id="SFLDG01135">
    <property type="entry name" value="C1.5.6:_HAD__Beta-PGM__Phospha"/>
    <property type="match status" value="1"/>
</dbReference>
<dbReference type="EMBL" id="UOFX01000056">
    <property type="protein sequence ID" value="VAX09762.1"/>
    <property type="molecule type" value="Genomic_DNA"/>
</dbReference>
<evidence type="ECO:0000313" key="1">
    <source>
        <dbReference type="EMBL" id="VAX09762.1"/>
    </source>
</evidence>
<name>A0A3B1B0W6_9ZZZZ</name>
<sequence>MQKNFKLLVFDWDGTLMDSEARIVNCMRAAITELELALPDDGSISNIIGLGLKEAICMLIPGADDQLVKDITKAYRQHYLFECSTPTPLFEGAEEALLTLESQGYLLAVATGKGRKGLNRVLDGTGLARLFHATCCADEAFSKPHPDMLLQIMEELGVDAADTLMIGDTEYDMQMASSAGSAALAVSYGVHGVDRLMQHGPLGCLDAISEITDWLNE</sequence>
<dbReference type="AlphaFoldDB" id="A0A3B1B0W6"/>
<dbReference type="SFLD" id="SFLDS00003">
    <property type="entry name" value="Haloacid_Dehalogenase"/>
    <property type="match status" value="1"/>
</dbReference>
<dbReference type="PANTHER" id="PTHR43434:SF24">
    <property type="entry name" value="HYDROLASE-RELATED"/>
    <property type="match status" value="1"/>
</dbReference>
<dbReference type="Gene3D" id="3.40.50.1000">
    <property type="entry name" value="HAD superfamily/HAD-like"/>
    <property type="match status" value="1"/>
</dbReference>
<dbReference type="InterPro" id="IPR036412">
    <property type="entry name" value="HAD-like_sf"/>
</dbReference>
<dbReference type="GO" id="GO:0008967">
    <property type="term" value="F:phosphoglycolate phosphatase activity"/>
    <property type="evidence" value="ECO:0007669"/>
    <property type="project" value="TreeGrafter"/>
</dbReference>
<dbReference type="PANTHER" id="PTHR43434">
    <property type="entry name" value="PHOSPHOGLYCOLATE PHOSPHATASE"/>
    <property type="match status" value="1"/>
</dbReference>
<dbReference type="Gene3D" id="1.10.150.240">
    <property type="entry name" value="Putative phosphatase, domain 2"/>
    <property type="match status" value="1"/>
</dbReference>
<dbReference type="NCBIfam" id="TIGR01509">
    <property type="entry name" value="HAD-SF-IA-v3"/>
    <property type="match status" value="1"/>
</dbReference>
<dbReference type="NCBIfam" id="TIGR01549">
    <property type="entry name" value="HAD-SF-IA-v1"/>
    <property type="match status" value="1"/>
</dbReference>
<dbReference type="InterPro" id="IPR023198">
    <property type="entry name" value="PGP-like_dom2"/>
</dbReference>
<protein>
    <submittedName>
        <fullName evidence="1">Similar to phosphoglycolate phosphatase, clustered with ribosomal large subunit pseudouridine synthase C</fullName>
    </submittedName>
</protein>
<dbReference type="InterPro" id="IPR023214">
    <property type="entry name" value="HAD_sf"/>
</dbReference>
<dbReference type="GO" id="GO:0005829">
    <property type="term" value="C:cytosol"/>
    <property type="evidence" value="ECO:0007669"/>
    <property type="project" value="TreeGrafter"/>
</dbReference>
<dbReference type="InterPro" id="IPR050155">
    <property type="entry name" value="HAD-like_hydrolase_sf"/>
</dbReference>
<accession>A0A3B1B0W6</accession>
<reference evidence="1" key="1">
    <citation type="submission" date="2018-06" db="EMBL/GenBank/DDBJ databases">
        <authorList>
            <person name="Zhirakovskaya E."/>
        </authorList>
    </citation>
    <scope>NUCLEOTIDE SEQUENCE</scope>
</reference>
<dbReference type="GO" id="GO:0006281">
    <property type="term" value="P:DNA repair"/>
    <property type="evidence" value="ECO:0007669"/>
    <property type="project" value="TreeGrafter"/>
</dbReference>